<evidence type="ECO:0000256" key="6">
    <source>
        <dbReference type="RuleBase" id="RU003915"/>
    </source>
</evidence>
<dbReference type="GO" id="GO:0003755">
    <property type="term" value="F:peptidyl-prolyl cis-trans isomerase activity"/>
    <property type="evidence" value="ECO:0007669"/>
    <property type="project" value="UniProtKB-UniRule"/>
</dbReference>
<dbReference type="EC" id="5.2.1.8" evidence="6"/>
<evidence type="ECO:0000256" key="2">
    <source>
        <dbReference type="ARBA" id="ARBA00006577"/>
    </source>
</evidence>
<keyword evidence="3 5" id="KW-0697">Rotamase</keyword>
<dbReference type="PROSITE" id="PS50059">
    <property type="entry name" value="FKBP_PPIASE"/>
    <property type="match status" value="1"/>
</dbReference>
<dbReference type="PANTHER" id="PTHR47861">
    <property type="entry name" value="FKBP-TYPE PEPTIDYL-PROLYL CIS-TRANS ISOMERASE SLYD"/>
    <property type="match status" value="1"/>
</dbReference>
<dbReference type="InterPro" id="IPR001179">
    <property type="entry name" value="PPIase_FKBP_dom"/>
</dbReference>
<protein>
    <recommendedName>
        <fullName evidence="6">Peptidyl-prolyl cis-trans isomerase</fullName>
        <ecNumber evidence="6">5.2.1.8</ecNumber>
    </recommendedName>
</protein>
<evidence type="ECO:0000256" key="5">
    <source>
        <dbReference type="PROSITE-ProRule" id="PRU00277"/>
    </source>
</evidence>
<comment type="caution">
    <text evidence="8">The sequence shown here is derived from an EMBL/GenBank/DDBJ whole genome shotgun (WGS) entry which is preliminary data.</text>
</comment>
<dbReference type="SUPFAM" id="SSF54534">
    <property type="entry name" value="FKBP-like"/>
    <property type="match status" value="1"/>
</dbReference>
<sequence>MKSRMAIEHGREVVFHFTIKLSDNSVADSTKMTNKPAKCRMGDGSLTENFEACMIGLKAGDEREFELAPKDAFGEPNPDNVYQVDATKFPADNKPEVGSIFTFPQPDGTELPGIVRGINEQFVTIDFNHPLAGQRVTFAVEILEVNP</sequence>
<accession>A0A2T4CNJ9</accession>
<evidence type="ECO:0000256" key="3">
    <source>
        <dbReference type="ARBA" id="ARBA00023110"/>
    </source>
</evidence>
<evidence type="ECO:0000313" key="9">
    <source>
        <dbReference type="EMBL" id="PTB90120.1"/>
    </source>
</evidence>
<evidence type="ECO:0000256" key="4">
    <source>
        <dbReference type="ARBA" id="ARBA00023235"/>
    </source>
</evidence>
<keyword evidence="4 5" id="KW-0413">Isomerase</keyword>
<feature type="domain" description="PPIase FKBP-type" evidence="7">
    <location>
        <begin position="10"/>
        <end position="92"/>
    </location>
</feature>
<organism evidence="8 11">
    <name type="scientific">Pseudidiomarina aestuarii</name>
    <dbReference type="NCBI Taxonomy" id="624146"/>
    <lineage>
        <taxon>Bacteria</taxon>
        <taxon>Pseudomonadati</taxon>
        <taxon>Pseudomonadota</taxon>
        <taxon>Gammaproteobacteria</taxon>
        <taxon>Alteromonadales</taxon>
        <taxon>Idiomarinaceae</taxon>
        <taxon>Pseudidiomarina</taxon>
    </lineage>
</organism>
<dbReference type="InterPro" id="IPR046357">
    <property type="entry name" value="PPIase_dom_sf"/>
</dbReference>
<evidence type="ECO:0000256" key="1">
    <source>
        <dbReference type="ARBA" id="ARBA00000971"/>
    </source>
</evidence>
<name>A0A2T4CNJ9_9GAMM</name>
<proteinExistence type="inferred from homology"/>
<reference evidence="10 11" key="1">
    <citation type="submission" date="2018-03" db="EMBL/GenBank/DDBJ databases">
        <title>Cross-interface Injection: A General Nanoliter Liquid Handling Method Applied to Single Cells Genome Amplification Automated Nanoliter Liquid Handling Applied to Single Cell Multiple Displacement Amplification.</title>
        <authorList>
            <person name="Yun J."/>
            <person name="Xu P."/>
            <person name="Xu J."/>
            <person name="Dai X."/>
            <person name="Wang Y."/>
            <person name="Zheng X."/>
            <person name="Cao C."/>
            <person name="Yi Q."/>
            <person name="Zhu Y."/>
            <person name="Wang L."/>
            <person name="Dong Z."/>
            <person name="Huang Y."/>
            <person name="Huang L."/>
            <person name="Du W."/>
        </authorList>
    </citation>
    <scope>NUCLEOTIDE SEQUENCE [LARGE SCALE GENOMIC DNA]</scope>
    <source>
        <strain evidence="9 10">A12-4</strain>
        <strain evidence="8 11">Z-E1-2</strain>
    </source>
</reference>
<dbReference type="Proteomes" id="UP000242087">
    <property type="component" value="Unassembled WGS sequence"/>
</dbReference>
<dbReference type="Gene3D" id="3.10.50.40">
    <property type="match status" value="1"/>
</dbReference>
<comment type="similarity">
    <text evidence="2 6">Belongs to the FKBP-type PPIase family.</text>
</comment>
<dbReference type="Pfam" id="PF00254">
    <property type="entry name" value="FKBP_C"/>
    <property type="match status" value="1"/>
</dbReference>
<comment type="catalytic activity">
    <reaction evidence="1 5 6">
        <text>[protein]-peptidylproline (omega=180) = [protein]-peptidylproline (omega=0)</text>
        <dbReference type="Rhea" id="RHEA:16237"/>
        <dbReference type="Rhea" id="RHEA-COMP:10747"/>
        <dbReference type="Rhea" id="RHEA-COMP:10748"/>
        <dbReference type="ChEBI" id="CHEBI:83833"/>
        <dbReference type="ChEBI" id="CHEBI:83834"/>
        <dbReference type="EC" id="5.2.1.8"/>
    </reaction>
</comment>
<evidence type="ECO:0000313" key="11">
    <source>
        <dbReference type="Proteomes" id="UP000243022"/>
    </source>
</evidence>
<dbReference type="NCBIfam" id="NF011676">
    <property type="entry name" value="PRK15095.1"/>
    <property type="match status" value="1"/>
</dbReference>
<dbReference type="PANTHER" id="PTHR47861:SF4">
    <property type="entry name" value="FKBP-TYPE 16 KDA PEPTIDYL-PROLYL CIS-TRANS ISOMERASE"/>
    <property type="match status" value="1"/>
</dbReference>
<evidence type="ECO:0000313" key="10">
    <source>
        <dbReference type="Proteomes" id="UP000242087"/>
    </source>
</evidence>
<dbReference type="AlphaFoldDB" id="A0A2T4CNJ9"/>
<dbReference type="Proteomes" id="UP000243022">
    <property type="component" value="Unassembled WGS sequence"/>
</dbReference>
<dbReference type="InterPro" id="IPR048261">
    <property type="entry name" value="SlpA/SlyD-like_ins_sf"/>
</dbReference>
<evidence type="ECO:0000259" key="7">
    <source>
        <dbReference type="PROSITE" id="PS50059"/>
    </source>
</evidence>
<dbReference type="EMBL" id="PYVF01000005">
    <property type="protein sequence ID" value="PTB90120.1"/>
    <property type="molecule type" value="Genomic_DNA"/>
</dbReference>
<dbReference type="Gene3D" id="2.40.10.330">
    <property type="match status" value="1"/>
</dbReference>
<dbReference type="EMBL" id="PYVS01000014">
    <property type="protein sequence ID" value="PTB83082.1"/>
    <property type="molecule type" value="Genomic_DNA"/>
</dbReference>
<evidence type="ECO:0000313" key="8">
    <source>
        <dbReference type="EMBL" id="PTB83082.1"/>
    </source>
</evidence>
<gene>
    <name evidence="9" type="ORF">C9927_00780</name>
    <name evidence="8" type="ORF">C9986_01280</name>
</gene>